<protein>
    <submittedName>
        <fullName evidence="2">Uncharacterized protein</fullName>
    </submittedName>
</protein>
<dbReference type="AlphaFoldDB" id="A0A812E074"/>
<feature type="transmembrane region" description="Helical" evidence="1">
    <location>
        <begin position="151"/>
        <end position="169"/>
    </location>
</feature>
<feature type="transmembrane region" description="Helical" evidence="1">
    <location>
        <begin position="70"/>
        <end position="90"/>
    </location>
</feature>
<keyword evidence="1" id="KW-0472">Membrane</keyword>
<keyword evidence="1" id="KW-1133">Transmembrane helix</keyword>
<evidence type="ECO:0000256" key="1">
    <source>
        <dbReference type="SAM" id="Phobius"/>
    </source>
</evidence>
<reference evidence="2" key="1">
    <citation type="submission" date="2021-01" db="EMBL/GenBank/DDBJ databases">
        <authorList>
            <person name="Li R."/>
            <person name="Bekaert M."/>
        </authorList>
    </citation>
    <scope>NUCLEOTIDE SEQUENCE</scope>
    <source>
        <strain evidence="2">Farmed</strain>
    </source>
</reference>
<dbReference type="Proteomes" id="UP000597762">
    <property type="component" value="Unassembled WGS sequence"/>
</dbReference>
<sequence length="175" mass="20546">MCHFSEPLFFISLFLSSFFLFFYSFSLFSFLLSFSFILSFPLIFHFHFFIFSCIIFFFFFYFYFYSFSLYFFSFLSPSLSISFLFTHLLVNFSFSLVPKFSFISLCLPFFFFPSFTSPQCSFSPQPPPPNAVQLSCFWKFQEVNINAATDATATTLVAMTTLTFLVILLRDNLSP</sequence>
<gene>
    <name evidence="2" type="ORF">SPHA_63885</name>
</gene>
<feature type="transmembrane region" description="Helical" evidence="1">
    <location>
        <begin position="44"/>
        <end position="64"/>
    </location>
</feature>
<keyword evidence="3" id="KW-1185">Reference proteome</keyword>
<dbReference type="EMBL" id="CAHIKZ030004589">
    <property type="protein sequence ID" value="CAE1312669.1"/>
    <property type="molecule type" value="Genomic_DNA"/>
</dbReference>
<feature type="transmembrane region" description="Helical" evidence="1">
    <location>
        <begin position="97"/>
        <end position="115"/>
    </location>
</feature>
<evidence type="ECO:0000313" key="3">
    <source>
        <dbReference type="Proteomes" id="UP000597762"/>
    </source>
</evidence>
<accession>A0A812E074</accession>
<evidence type="ECO:0000313" key="2">
    <source>
        <dbReference type="EMBL" id="CAE1312669.1"/>
    </source>
</evidence>
<proteinExistence type="predicted"/>
<feature type="transmembrane region" description="Helical" evidence="1">
    <location>
        <begin position="13"/>
        <end position="37"/>
    </location>
</feature>
<comment type="caution">
    <text evidence="2">The sequence shown here is derived from an EMBL/GenBank/DDBJ whole genome shotgun (WGS) entry which is preliminary data.</text>
</comment>
<keyword evidence="1" id="KW-0812">Transmembrane</keyword>
<organism evidence="2 3">
    <name type="scientific">Acanthosepion pharaonis</name>
    <name type="common">Pharaoh cuttlefish</name>
    <name type="synonym">Sepia pharaonis</name>
    <dbReference type="NCBI Taxonomy" id="158019"/>
    <lineage>
        <taxon>Eukaryota</taxon>
        <taxon>Metazoa</taxon>
        <taxon>Spiralia</taxon>
        <taxon>Lophotrochozoa</taxon>
        <taxon>Mollusca</taxon>
        <taxon>Cephalopoda</taxon>
        <taxon>Coleoidea</taxon>
        <taxon>Decapodiformes</taxon>
        <taxon>Sepiida</taxon>
        <taxon>Sepiina</taxon>
        <taxon>Sepiidae</taxon>
        <taxon>Acanthosepion</taxon>
    </lineage>
</organism>
<name>A0A812E074_ACAPH</name>